<sequence length="478" mass="54212">MNFLVLINSAPQYKYFYYGIGCALKRLGHEIYYAVDARRSCYLEPLADIDCGPKTFFFDDYFKNNYEATVPSSSSCVTWGEYFFSEFDRFLTHDFNLDRPAGYWDKTHRCLDGFFDGLIKNQKIDAVIYENISNSFAFAAYGATSRAGKRYLGLMASRLPGRFEVHTSVLNDELSALNALSKEAPSAEELKWYESYRESIVDITPDYMKYNNFDKIGISKLFSLGKIKHVCRLIASWMGTDHFYDYQFGSPLRAIVKGLEVNLKRKISAARSIKYFEADETVDFSSENEEFYVYPIHFHPESSTSVLSPLYTNEFNNILNISNSLPLGVKLYVKDHMSAFGFQTSEFYRKVSALPAVRLVKPMQNIKKLMLKSKGLITVNSTAGLEALVLGKPVYLLGRVFYQDFPGVTKLKNFSDLPAALNIPISASADIASYIVAYRRFTHKGDLRISSWSAKDNKYYDGLASLLVSKVAEGASPL</sequence>
<evidence type="ECO:0000313" key="1">
    <source>
        <dbReference type="EMBL" id="MFJ1338376.1"/>
    </source>
</evidence>
<comment type="caution">
    <text evidence="1">The sequence shown here is derived from an EMBL/GenBank/DDBJ whole genome shotgun (WGS) entry which is preliminary data.</text>
</comment>
<reference evidence="1" key="1">
    <citation type="submission" date="2024-10" db="EMBL/GenBank/DDBJ databases">
        <title>Aeromonas and Pseudomonas from the Cagarras Archipelago, Rio de Janeiro, Brazil.</title>
        <authorList>
            <person name="Canellas A.L.B."/>
            <person name="Laport M.S."/>
        </authorList>
    </citation>
    <scope>NUCLEOTIDE SEQUENCE</scope>
    <source>
        <strain evidence="1">ACP-7</strain>
    </source>
</reference>
<keyword evidence="2" id="KW-1185">Reference proteome</keyword>
<organism evidence="1 2">
    <name type="scientific">Pseudomonas caricapapayae</name>
    <dbReference type="NCBI Taxonomy" id="46678"/>
    <lineage>
        <taxon>Bacteria</taxon>
        <taxon>Pseudomonadati</taxon>
        <taxon>Pseudomonadota</taxon>
        <taxon>Gammaproteobacteria</taxon>
        <taxon>Pseudomonadales</taxon>
        <taxon>Pseudomonadaceae</taxon>
        <taxon>Pseudomonas</taxon>
    </lineage>
</organism>
<dbReference type="EMBL" id="JBIUGF010000022">
    <property type="protein sequence ID" value="MFJ1338376.1"/>
    <property type="molecule type" value="Genomic_DNA"/>
</dbReference>
<gene>
    <name evidence="1" type="ORF">ACIKP7_09595</name>
</gene>
<accession>A0ACC7LV55</accession>
<proteinExistence type="predicted"/>
<evidence type="ECO:0000313" key="2">
    <source>
        <dbReference type="Proteomes" id="UP001615411"/>
    </source>
</evidence>
<protein>
    <submittedName>
        <fullName evidence="1">Uncharacterized protein</fullName>
    </submittedName>
</protein>
<name>A0ACC7LV55_9PSED</name>
<dbReference type="Proteomes" id="UP001615411">
    <property type="component" value="Unassembled WGS sequence"/>
</dbReference>